<keyword evidence="1" id="KW-0732">Signal</keyword>
<gene>
    <name evidence="3" type="ORF">I41_13990</name>
</gene>
<dbReference type="KEGG" id="llh:I41_13990"/>
<dbReference type="AlphaFoldDB" id="A0A517TV46"/>
<dbReference type="InterPro" id="IPR016187">
    <property type="entry name" value="CTDL_fold"/>
</dbReference>
<evidence type="ECO:0000313" key="3">
    <source>
        <dbReference type="EMBL" id="QDT72228.1"/>
    </source>
</evidence>
<dbReference type="SUPFAM" id="SSF56436">
    <property type="entry name" value="C-type lectin-like"/>
    <property type="match status" value="1"/>
</dbReference>
<feature type="domain" description="Sulfatase-modifying factor enzyme-like" evidence="2">
    <location>
        <begin position="52"/>
        <end position="317"/>
    </location>
</feature>
<dbReference type="InterPro" id="IPR042095">
    <property type="entry name" value="SUMF_sf"/>
</dbReference>
<dbReference type="EMBL" id="CP036339">
    <property type="protein sequence ID" value="QDT72228.1"/>
    <property type="molecule type" value="Genomic_DNA"/>
</dbReference>
<proteinExistence type="predicted"/>
<dbReference type="PANTHER" id="PTHR23150">
    <property type="entry name" value="SULFATASE MODIFYING FACTOR 1, 2"/>
    <property type="match status" value="1"/>
</dbReference>
<name>A0A517TV46_9BACT</name>
<sequence length="363" mass="38518" precursor="true">MRCPYWIFATFFLAAVAASNASAIAIQTVQVGVPGNSPDTEVMTTDGTTGYGSVASSYRIGSTEVTNAQYVEFLNSVGRVDPFQLYLPVMTTNSWGGIIRDGVSGSYTYSVKPNAIGQGPGGTDYTYADKPVNYVSWYDSLRFVNWLHNGQGNGDTESGAYTLLGGTIIPTNGDAITRNPGARWFLPSENEWYKAAYFDGTTGTYFDYPTGTNNNPNNNLPSADTGNSANFLAGGLTTGNEPYPFTDAGDYSLSSSPFGTFDQGGNVWELHETITAPGMRGVRGGTYDGEGFNLAASHRAIAVSPSGHADNIGFRVASAIPEPSSAALCLVLVALALESRKCRRRASIASEVQSIAVANKAKR</sequence>
<evidence type="ECO:0000259" key="2">
    <source>
        <dbReference type="Pfam" id="PF03781"/>
    </source>
</evidence>
<dbReference type="InterPro" id="IPR005532">
    <property type="entry name" value="SUMF_dom"/>
</dbReference>
<feature type="signal peptide" evidence="1">
    <location>
        <begin position="1"/>
        <end position="23"/>
    </location>
</feature>
<dbReference type="InterPro" id="IPR051043">
    <property type="entry name" value="Sulfatase_Mod_Factor_Kinase"/>
</dbReference>
<evidence type="ECO:0000313" key="4">
    <source>
        <dbReference type="Proteomes" id="UP000317909"/>
    </source>
</evidence>
<dbReference type="Proteomes" id="UP000317909">
    <property type="component" value="Chromosome"/>
</dbReference>
<dbReference type="Gene3D" id="3.90.1580.10">
    <property type="entry name" value="paralog of FGE (formylglycine-generating enzyme)"/>
    <property type="match status" value="1"/>
</dbReference>
<dbReference type="GO" id="GO:0120147">
    <property type="term" value="F:formylglycine-generating oxidase activity"/>
    <property type="evidence" value="ECO:0007669"/>
    <property type="project" value="TreeGrafter"/>
</dbReference>
<evidence type="ECO:0000256" key="1">
    <source>
        <dbReference type="SAM" id="SignalP"/>
    </source>
</evidence>
<protein>
    <submittedName>
        <fullName evidence="3">Formylglycine-generating sulfatase enzyme</fullName>
    </submittedName>
</protein>
<dbReference type="OrthoDB" id="581243at2"/>
<organism evidence="3 4">
    <name type="scientific">Lacipirellula limnantheis</name>
    <dbReference type="NCBI Taxonomy" id="2528024"/>
    <lineage>
        <taxon>Bacteria</taxon>
        <taxon>Pseudomonadati</taxon>
        <taxon>Planctomycetota</taxon>
        <taxon>Planctomycetia</taxon>
        <taxon>Pirellulales</taxon>
        <taxon>Lacipirellulaceae</taxon>
        <taxon>Lacipirellula</taxon>
    </lineage>
</organism>
<dbReference type="RefSeq" id="WP_145431819.1">
    <property type="nucleotide sequence ID" value="NZ_CP036339.1"/>
</dbReference>
<keyword evidence="4" id="KW-1185">Reference proteome</keyword>
<dbReference type="Pfam" id="PF03781">
    <property type="entry name" value="FGE-sulfatase"/>
    <property type="match status" value="1"/>
</dbReference>
<reference evidence="3 4" key="1">
    <citation type="submission" date="2019-02" db="EMBL/GenBank/DDBJ databases">
        <title>Deep-cultivation of Planctomycetes and their phenomic and genomic characterization uncovers novel biology.</title>
        <authorList>
            <person name="Wiegand S."/>
            <person name="Jogler M."/>
            <person name="Boedeker C."/>
            <person name="Pinto D."/>
            <person name="Vollmers J."/>
            <person name="Rivas-Marin E."/>
            <person name="Kohn T."/>
            <person name="Peeters S.H."/>
            <person name="Heuer A."/>
            <person name="Rast P."/>
            <person name="Oberbeckmann S."/>
            <person name="Bunk B."/>
            <person name="Jeske O."/>
            <person name="Meyerdierks A."/>
            <person name="Storesund J.E."/>
            <person name="Kallscheuer N."/>
            <person name="Luecker S."/>
            <person name="Lage O.M."/>
            <person name="Pohl T."/>
            <person name="Merkel B.J."/>
            <person name="Hornburger P."/>
            <person name="Mueller R.-W."/>
            <person name="Bruemmer F."/>
            <person name="Labrenz M."/>
            <person name="Spormann A.M."/>
            <person name="Op den Camp H."/>
            <person name="Overmann J."/>
            <person name="Amann R."/>
            <person name="Jetten M.S.M."/>
            <person name="Mascher T."/>
            <person name="Medema M.H."/>
            <person name="Devos D.P."/>
            <person name="Kaster A.-K."/>
            <person name="Ovreas L."/>
            <person name="Rohde M."/>
            <person name="Galperin M.Y."/>
            <person name="Jogler C."/>
        </authorList>
    </citation>
    <scope>NUCLEOTIDE SEQUENCE [LARGE SCALE GENOMIC DNA]</scope>
    <source>
        <strain evidence="3 4">I41</strain>
    </source>
</reference>
<feature type="chain" id="PRO_5021749883" evidence="1">
    <location>
        <begin position="24"/>
        <end position="363"/>
    </location>
</feature>
<accession>A0A517TV46</accession>
<dbReference type="PANTHER" id="PTHR23150:SF19">
    <property type="entry name" value="FORMYLGLYCINE-GENERATING ENZYME"/>
    <property type="match status" value="1"/>
</dbReference>